<keyword evidence="6" id="KW-0472">Membrane</keyword>
<protein>
    <submittedName>
        <fullName evidence="8">Mono/diheme cytochrome c family protein</fullName>
    </submittedName>
</protein>
<dbReference type="RefSeq" id="WP_209465881.1">
    <property type="nucleotide sequence ID" value="NZ_JAGGLG010000007.1"/>
</dbReference>
<feature type="transmembrane region" description="Helical" evidence="6">
    <location>
        <begin position="142"/>
        <end position="160"/>
    </location>
</feature>
<accession>A0ABS4JQD6</accession>
<proteinExistence type="predicted"/>
<keyword evidence="3 4" id="KW-0408">Iron</keyword>
<evidence type="ECO:0000259" key="7">
    <source>
        <dbReference type="PROSITE" id="PS51007"/>
    </source>
</evidence>
<keyword evidence="6" id="KW-0812">Transmembrane</keyword>
<evidence type="ECO:0000313" key="8">
    <source>
        <dbReference type="EMBL" id="MBP2017737.1"/>
    </source>
</evidence>
<evidence type="ECO:0000256" key="5">
    <source>
        <dbReference type="SAM" id="MobiDB-lite"/>
    </source>
</evidence>
<feature type="transmembrane region" description="Helical" evidence="6">
    <location>
        <begin position="54"/>
        <end position="73"/>
    </location>
</feature>
<gene>
    <name evidence="8" type="ORF">J2Z79_001122</name>
</gene>
<dbReference type="InterPro" id="IPR036909">
    <property type="entry name" value="Cyt_c-like_dom_sf"/>
</dbReference>
<dbReference type="InterPro" id="IPR046192">
    <property type="entry name" value="DUF6220"/>
</dbReference>
<feature type="transmembrane region" description="Helical" evidence="6">
    <location>
        <begin position="109"/>
        <end position="130"/>
    </location>
</feature>
<evidence type="ECO:0000256" key="2">
    <source>
        <dbReference type="ARBA" id="ARBA00022723"/>
    </source>
</evidence>
<dbReference type="Gene3D" id="1.10.760.10">
    <property type="entry name" value="Cytochrome c-like domain"/>
    <property type="match status" value="1"/>
</dbReference>
<comment type="caution">
    <text evidence="8">The sequence shown here is derived from an EMBL/GenBank/DDBJ whole genome shotgun (WGS) entry which is preliminary data.</text>
</comment>
<dbReference type="EMBL" id="JAGGLG010000007">
    <property type="protein sequence ID" value="MBP2017737.1"/>
    <property type="molecule type" value="Genomic_DNA"/>
</dbReference>
<feature type="transmembrane region" description="Helical" evidence="6">
    <location>
        <begin position="12"/>
        <end position="34"/>
    </location>
</feature>
<organism evidence="8 9">
    <name type="scientific">Symbiobacterium terraclitae</name>
    <dbReference type="NCBI Taxonomy" id="557451"/>
    <lineage>
        <taxon>Bacteria</taxon>
        <taxon>Bacillati</taxon>
        <taxon>Bacillota</taxon>
        <taxon>Clostridia</taxon>
        <taxon>Eubacteriales</taxon>
        <taxon>Symbiobacteriaceae</taxon>
        <taxon>Symbiobacterium</taxon>
    </lineage>
</organism>
<evidence type="ECO:0000256" key="1">
    <source>
        <dbReference type="ARBA" id="ARBA00022617"/>
    </source>
</evidence>
<evidence type="ECO:0000256" key="3">
    <source>
        <dbReference type="ARBA" id="ARBA00023004"/>
    </source>
</evidence>
<evidence type="ECO:0000256" key="6">
    <source>
        <dbReference type="SAM" id="Phobius"/>
    </source>
</evidence>
<reference evidence="8 9" key="1">
    <citation type="submission" date="2021-03" db="EMBL/GenBank/DDBJ databases">
        <title>Genomic Encyclopedia of Type Strains, Phase IV (KMG-IV): sequencing the most valuable type-strain genomes for metagenomic binning, comparative biology and taxonomic classification.</title>
        <authorList>
            <person name="Goeker M."/>
        </authorList>
    </citation>
    <scope>NUCLEOTIDE SEQUENCE [LARGE SCALE GENOMIC DNA]</scope>
    <source>
        <strain evidence="8 9">DSM 27138</strain>
    </source>
</reference>
<dbReference type="Proteomes" id="UP001519289">
    <property type="component" value="Unassembled WGS sequence"/>
</dbReference>
<dbReference type="InterPro" id="IPR009056">
    <property type="entry name" value="Cyt_c-like_dom"/>
</dbReference>
<keyword evidence="2 4" id="KW-0479">Metal-binding</keyword>
<evidence type="ECO:0000313" key="9">
    <source>
        <dbReference type="Proteomes" id="UP001519289"/>
    </source>
</evidence>
<dbReference type="SUPFAM" id="SSF46626">
    <property type="entry name" value="Cytochrome c"/>
    <property type="match status" value="1"/>
</dbReference>
<sequence length="302" mass="32131">MTELLKRVRLLARIGYILAAWGLVALIAVQVFHAGHAVLVSPGDWRAHRTLGEMFSIPILPMVVLSVVGWMPIRFTGTSLALFSLYALQFLLVYQPFEGMPWLAALHPVNALALFALAAGAARGAWRLVVAEWDGGAPVRRAILAASVAAVVAASVSAGVQAGNWTWAEAGGAVASLADAGEDDVPERYRTMTSPFPGAIGSGEGVNAGPSDHTESRRHESAVAAGRQLAEQRCAGCHGADFRGRQLGAVRSADLVQSAGARSEQFLMWAISEGSQRGMPAHSHLPEEQRWQLVAFLKSLKP</sequence>
<name>A0ABS4JQD6_9FIRM</name>
<keyword evidence="9" id="KW-1185">Reference proteome</keyword>
<dbReference type="Pfam" id="PF19728">
    <property type="entry name" value="DUF6220"/>
    <property type="match status" value="1"/>
</dbReference>
<keyword evidence="6" id="KW-1133">Transmembrane helix</keyword>
<keyword evidence="1 4" id="KW-0349">Heme</keyword>
<evidence type="ECO:0000256" key="4">
    <source>
        <dbReference type="PROSITE-ProRule" id="PRU00433"/>
    </source>
</evidence>
<feature type="region of interest" description="Disordered" evidence="5">
    <location>
        <begin position="200"/>
        <end position="219"/>
    </location>
</feature>
<dbReference type="PROSITE" id="PS51007">
    <property type="entry name" value="CYTC"/>
    <property type="match status" value="1"/>
</dbReference>
<feature type="domain" description="Cytochrome c" evidence="7">
    <location>
        <begin position="221"/>
        <end position="301"/>
    </location>
</feature>
<feature type="transmembrane region" description="Helical" evidence="6">
    <location>
        <begin position="80"/>
        <end position="97"/>
    </location>
</feature>
<dbReference type="Pfam" id="PF13442">
    <property type="entry name" value="Cytochrome_CBB3"/>
    <property type="match status" value="1"/>
</dbReference>